<evidence type="ECO:0000256" key="1">
    <source>
        <dbReference type="ARBA" id="ARBA00022475"/>
    </source>
</evidence>
<feature type="transmembrane region" description="Helical" evidence="6">
    <location>
        <begin position="39"/>
        <end position="63"/>
    </location>
</feature>
<dbReference type="EMBL" id="MFLA01000001">
    <property type="protein sequence ID" value="OGG60741.1"/>
    <property type="molecule type" value="Genomic_DNA"/>
</dbReference>
<dbReference type="InterPro" id="IPR010445">
    <property type="entry name" value="LapA_dom"/>
</dbReference>
<keyword evidence="1" id="KW-1003">Cell membrane</keyword>
<dbReference type="Proteomes" id="UP000176377">
    <property type="component" value="Unassembled WGS sequence"/>
</dbReference>
<evidence type="ECO:0000256" key="3">
    <source>
        <dbReference type="ARBA" id="ARBA00022989"/>
    </source>
</evidence>
<reference evidence="8 9" key="1">
    <citation type="journal article" date="2016" name="Nat. Commun.">
        <title>Thousands of microbial genomes shed light on interconnected biogeochemical processes in an aquifer system.</title>
        <authorList>
            <person name="Anantharaman K."/>
            <person name="Brown C.T."/>
            <person name="Hug L.A."/>
            <person name="Sharon I."/>
            <person name="Castelle C.J."/>
            <person name="Probst A.J."/>
            <person name="Thomas B.C."/>
            <person name="Singh A."/>
            <person name="Wilkins M.J."/>
            <person name="Karaoz U."/>
            <person name="Brodie E.L."/>
            <person name="Williams K.H."/>
            <person name="Hubbard S.S."/>
            <person name="Banfield J.F."/>
        </authorList>
    </citation>
    <scope>NUCLEOTIDE SEQUENCE [LARGE SCALE GENOMIC DNA]</scope>
</reference>
<evidence type="ECO:0000256" key="2">
    <source>
        <dbReference type="ARBA" id="ARBA00022692"/>
    </source>
</evidence>
<name>A0A1F6DH85_9BACT</name>
<evidence type="ECO:0000313" key="8">
    <source>
        <dbReference type="EMBL" id="OGG60741.1"/>
    </source>
</evidence>
<dbReference type="PANTHER" id="PTHR41335:SF1">
    <property type="entry name" value="MEMBRANE PROTEIN"/>
    <property type="match status" value="1"/>
</dbReference>
<proteinExistence type="predicted"/>
<protein>
    <recommendedName>
        <fullName evidence="7">Lipopolysaccharide assembly protein A domain-containing protein</fullName>
    </recommendedName>
</protein>
<evidence type="ECO:0000256" key="5">
    <source>
        <dbReference type="SAM" id="MobiDB-lite"/>
    </source>
</evidence>
<dbReference type="GO" id="GO:0005886">
    <property type="term" value="C:plasma membrane"/>
    <property type="evidence" value="ECO:0007669"/>
    <property type="project" value="InterPro"/>
</dbReference>
<feature type="transmembrane region" description="Helical" evidence="6">
    <location>
        <begin position="7"/>
        <end position="33"/>
    </location>
</feature>
<accession>A0A1F6DH85</accession>
<feature type="region of interest" description="Disordered" evidence="5">
    <location>
        <begin position="86"/>
        <end position="106"/>
    </location>
</feature>
<feature type="domain" description="Lipopolysaccharide assembly protein A" evidence="7">
    <location>
        <begin position="21"/>
        <end position="84"/>
    </location>
</feature>
<dbReference type="PANTHER" id="PTHR41335">
    <property type="entry name" value="MEMBRANE PROTEIN-RELATED"/>
    <property type="match status" value="1"/>
</dbReference>
<evidence type="ECO:0000313" key="9">
    <source>
        <dbReference type="Proteomes" id="UP000176377"/>
    </source>
</evidence>
<evidence type="ECO:0000256" key="4">
    <source>
        <dbReference type="ARBA" id="ARBA00023136"/>
    </source>
</evidence>
<organism evidence="8 9">
    <name type="scientific">Candidatus Kaiserbacteria bacterium RIFCSPHIGHO2_01_FULL_56_24</name>
    <dbReference type="NCBI Taxonomy" id="1798487"/>
    <lineage>
        <taxon>Bacteria</taxon>
        <taxon>Candidatus Kaiseribacteriota</taxon>
    </lineage>
</organism>
<comment type="caution">
    <text evidence="8">The sequence shown here is derived from an EMBL/GenBank/DDBJ whole genome shotgun (WGS) entry which is preliminary data.</text>
</comment>
<evidence type="ECO:0000259" key="7">
    <source>
        <dbReference type="Pfam" id="PF06305"/>
    </source>
</evidence>
<keyword evidence="2 6" id="KW-0812">Transmembrane</keyword>
<dbReference type="Pfam" id="PF06305">
    <property type="entry name" value="LapA_dom"/>
    <property type="match status" value="1"/>
</dbReference>
<evidence type="ECO:0000256" key="6">
    <source>
        <dbReference type="SAM" id="Phobius"/>
    </source>
</evidence>
<keyword evidence="3 6" id="KW-1133">Transmembrane helix</keyword>
<sequence>MIIFLILGVLVGAISVVFVLQNIMPVTVSFFAWHLDGSLAVILFLAFAAGVLMTLLFLLPSFIRDEWRYSRVKKQIRALEAELAEARKTAARPPAPVIAPMPSDQQ</sequence>
<gene>
    <name evidence="8" type="ORF">A2765_01340</name>
</gene>
<keyword evidence="4 6" id="KW-0472">Membrane</keyword>
<dbReference type="AlphaFoldDB" id="A0A1F6DH85"/>